<organism evidence="2">
    <name type="scientific">viral metagenome</name>
    <dbReference type="NCBI Taxonomy" id="1070528"/>
    <lineage>
        <taxon>unclassified sequences</taxon>
        <taxon>metagenomes</taxon>
        <taxon>organismal metagenomes</taxon>
    </lineage>
</organism>
<proteinExistence type="predicted"/>
<name>A0A6H2A1U5_9ZZZZ</name>
<dbReference type="EMBL" id="MT144441">
    <property type="protein sequence ID" value="QJA53682.1"/>
    <property type="molecule type" value="Genomic_DNA"/>
</dbReference>
<protein>
    <submittedName>
        <fullName evidence="2">Uncharacterized protein</fullName>
    </submittedName>
</protein>
<dbReference type="EMBL" id="MT144807">
    <property type="protein sequence ID" value="QJH99761.1"/>
    <property type="molecule type" value="Genomic_DNA"/>
</dbReference>
<dbReference type="AlphaFoldDB" id="A0A6H2A1U5"/>
<evidence type="ECO:0000256" key="1">
    <source>
        <dbReference type="SAM" id="MobiDB-lite"/>
    </source>
</evidence>
<accession>A0A6H2A1U5</accession>
<sequence length="348" mass="39739">MEEQARYELAAFSIEAAVIATLDAKFGDITVITDKNSYDFVMGGLREYRDLRIQVVEEHKLIKGPLLKKTKEIDAKKKEYLDLLAPGEERLKAVRKTEDDRVAAIEQTRIDEIKAKIDDIKSQSYSLSQLSANRLEALIQLVKNFDITEYEFQEFVADAKAAAFNALVELDIALKDRIKRDEAEAERIAEEARLDKIREEQKAEREEAEAKQLELDSRQAQIDVTMQELANAKAELEVEKKTAEDKKIREAFEKYAKEEARIQAEKDAKEKAEREEKARLAKEEAEKAEKAKLEALQPDRDKLEAWANEILDMRPPKLESIAAKKIADNMLTTIFQAVNGLLAQSKNL</sequence>
<feature type="region of interest" description="Disordered" evidence="1">
    <location>
        <begin position="264"/>
        <end position="297"/>
    </location>
</feature>
<gene>
    <name evidence="2" type="ORF">TM448A03787_0008</name>
    <name evidence="3" type="ORF">TM448B01667_0010</name>
</gene>
<reference evidence="2" key="1">
    <citation type="submission" date="2020-03" db="EMBL/GenBank/DDBJ databases">
        <title>The deep terrestrial virosphere.</title>
        <authorList>
            <person name="Holmfeldt K."/>
            <person name="Nilsson E."/>
            <person name="Simone D."/>
            <person name="Lopez-Fernandez M."/>
            <person name="Wu X."/>
            <person name="de Brujin I."/>
            <person name="Lundin D."/>
            <person name="Andersson A."/>
            <person name="Bertilsson S."/>
            <person name="Dopson M."/>
        </authorList>
    </citation>
    <scope>NUCLEOTIDE SEQUENCE</scope>
    <source>
        <strain evidence="2">TM448A03787</strain>
        <strain evidence="3">TM448B01667</strain>
    </source>
</reference>
<evidence type="ECO:0000313" key="2">
    <source>
        <dbReference type="EMBL" id="QJA53682.1"/>
    </source>
</evidence>
<evidence type="ECO:0000313" key="3">
    <source>
        <dbReference type="EMBL" id="QJH99761.1"/>
    </source>
</evidence>